<keyword evidence="4" id="KW-0812">Transmembrane</keyword>
<feature type="compositionally biased region" description="Basic and acidic residues" evidence="3">
    <location>
        <begin position="483"/>
        <end position="492"/>
    </location>
</feature>
<accession>A0AAW0C130</accession>
<comment type="caution">
    <text evidence="6">The sequence shown here is derived from an EMBL/GenBank/DDBJ whole genome shotgun (WGS) entry which is preliminary data.</text>
</comment>
<dbReference type="PANTHER" id="PTHR19857:SF8">
    <property type="entry name" value="ANGIO-ASSOCIATED MIGRATORY CELL PROTEIN"/>
    <property type="match status" value="1"/>
</dbReference>
<dbReference type="Gene3D" id="2.130.10.10">
    <property type="entry name" value="YVTN repeat-like/Quinoprotein amine dehydrogenase"/>
    <property type="match status" value="1"/>
</dbReference>
<dbReference type="Proteomes" id="UP001383192">
    <property type="component" value="Unassembled WGS sequence"/>
</dbReference>
<dbReference type="SUPFAM" id="SSF50978">
    <property type="entry name" value="WD40 repeat-like"/>
    <property type="match status" value="1"/>
</dbReference>
<feature type="transmembrane region" description="Helical" evidence="4">
    <location>
        <begin position="349"/>
        <end position="367"/>
    </location>
</feature>
<evidence type="ECO:0000256" key="2">
    <source>
        <dbReference type="ARBA" id="ARBA00022737"/>
    </source>
</evidence>
<protein>
    <recommendedName>
        <fullName evidence="8">WD40 repeat-like protein</fullName>
    </recommendedName>
</protein>
<dbReference type="SMART" id="SM00320">
    <property type="entry name" value="WD40"/>
    <property type="match status" value="3"/>
</dbReference>
<evidence type="ECO:0008006" key="8">
    <source>
        <dbReference type="Google" id="ProtNLM"/>
    </source>
</evidence>
<reference evidence="6 7" key="1">
    <citation type="submission" date="2024-01" db="EMBL/GenBank/DDBJ databases">
        <title>A draft genome for a cacao thread blight-causing isolate of Paramarasmius palmivorus.</title>
        <authorList>
            <person name="Baruah I.K."/>
            <person name="Bukari Y."/>
            <person name="Amoako-Attah I."/>
            <person name="Meinhardt L.W."/>
            <person name="Bailey B.A."/>
            <person name="Cohen S.P."/>
        </authorList>
    </citation>
    <scope>NUCLEOTIDE SEQUENCE [LARGE SCALE GENOMIC DNA]</scope>
    <source>
        <strain evidence="6 7">GH-12</strain>
    </source>
</reference>
<dbReference type="InterPro" id="IPR001680">
    <property type="entry name" value="WD40_rpt"/>
</dbReference>
<dbReference type="EMBL" id="JAYKXP010000068">
    <property type="protein sequence ID" value="KAK7032107.1"/>
    <property type="molecule type" value="Genomic_DNA"/>
</dbReference>
<dbReference type="Pfam" id="PF00400">
    <property type="entry name" value="WD40"/>
    <property type="match status" value="1"/>
</dbReference>
<keyword evidence="7" id="KW-1185">Reference proteome</keyword>
<evidence type="ECO:0000313" key="7">
    <source>
        <dbReference type="Proteomes" id="UP001383192"/>
    </source>
</evidence>
<keyword evidence="2" id="KW-0677">Repeat</keyword>
<keyword evidence="4" id="KW-0472">Membrane</keyword>
<evidence type="ECO:0000256" key="3">
    <source>
        <dbReference type="SAM" id="MobiDB-lite"/>
    </source>
</evidence>
<dbReference type="InterPro" id="IPR051179">
    <property type="entry name" value="WD_repeat_multifunction"/>
</dbReference>
<keyword evidence="1" id="KW-0853">WD repeat</keyword>
<name>A0AAW0C130_9AGAR</name>
<evidence type="ECO:0000313" key="6">
    <source>
        <dbReference type="EMBL" id="KAK7032107.1"/>
    </source>
</evidence>
<evidence type="ECO:0000256" key="4">
    <source>
        <dbReference type="SAM" id="Phobius"/>
    </source>
</evidence>
<sequence length="566" mass="62156">MVSLAFGKKYRLAATICGPQDSVSSLAFSEKCEFLAAGGKDGLRVWNVATTHPIPVPPKFVSPTYDSYKVGVCTWVFFESTSRHVLLLGTLDGDLIAWQYNGTKVAFENLGTANPKTTVKPVASMHVSDPNISPNYCARIVTSHENETVTVWKLTSDGKFIQESVFTFDPGFKPWNVRFGAERDIWAFSRDGEGRIATKTRKASDFNIRSSVGPKKMLYAALDPARDRMVISTGSDFRLMSMSKLEPLNTLKRSAPVIVPYPKQVAFVGNGEWIVAGTDSGHAAVYDVETAKLVQKLMYPKGGLVQTIACCAHDDWSYVAIAGSTSEQPSDVIIWRKRVRHRLHINPKLFLYIVTLLVPFIGIVFAFKQAWLTVSLPQTLVLSSFSSQQATDETASVVPVSAPTTYAQTASETPSSPSPSPTTQFPKYPTAHHIPKGLPQIYVVQVPYPSSLGHRQSRSRSPSFGRVSSRPDPAVSMGKHSATHLESDHDSMEVQPSSESDTPPEFGTSKLSAESAPYFLPNEVVDIIRVFGNEQYPAESEVSLVEYDVAWEEHDSVDALGDAEHD</sequence>
<proteinExistence type="predicted"/>
<evidence type="ECO:0000313" key="5">
    <source>
        <dbReference type="EMBL" id="KAK7032098.1"/>
    </source>
</evidence>
<dbReference type="PANTHER" id="PTHR19857">
    <property type="entry name" value="MITOCHONDRIAL DIVISION PROTEIN 1-RELATED"/>
    <property type="match status" value="1"/>
</dbReference>
<gene>
    <name evidence="5" type="ORF">VNI00_013468</name>
    <name evidence="6" type="ORF">VNI00_013477</name>
</gene>
<dbReference type="AlphaFoldDB" id="A0AAW0C130"/>
<dbReference type="InterPro" id="IPR036322">
    <property type="entry name" value="WD40_repeat_dom_sf"/>
</dbReference>
<feature type="region of interest" description="Disordered" evidence="3">
    <location>
        <begin position="452"/>
        <end position="510"/>
    </location>
</feature>
<dbReference type="InterPro" id="IPR015943">
    <property type="entry name" value="WD40/YVTN_repeat-like_dom_sf"/>
</dbReference>
<organism evidence="6 7">
    <name type="scientific">Paramarasmius palmivorus</name>
    <dbReference type="NCBI Taxonomy" id="297713"/>
    <lineage>
        <taxon>Eukaryota</taxon>
        <taxon>Fungi</taxon>
        <taxon>Dikarya</taxon>
        <taxon>Basidiomycota</taxon>
        <taxon>Agaricomycotina</taxon>
        <taxon>Agaricomycetes</taxon>
        <taxon>Agaricomycetidae</taxon>
        <taxon>Agaricales</taxon>
        <taxon>Marasmiineae</taxon>
        <taxon>Marasmiaceae</taxon>
        <taxon>Paramarasmius</taxon>
    </lineage>
</organism>
<dbReference type="EMBL" id="JAYKXP010000068">
    <property type="protein sequence ID" value="KAK7032098.1"/>
    <property type="molecule type" value="Genomic_DNA"/>
</dbReference>
<evidence type="ECO:0000256" key="1">
    <source>
        <dbReference type="ARBA" id="ARBA00022574"/>
    </source>
</evidence>
<keyword evidence="4" id="KW-1133">Transmembrane helix</keyword>
<feature type="region of interest" description="Disordered" evidence="3">
    <location>
        <begin position="406"/>
        <end position="430"/>
    </location>
</feature>